<dbReference type="RefSeq" id="XP_030274269.1">
    <property type="nucleotide sequence ID" value="XM_030418409.1"/>
</dbReference>
<dbReference type="PANTHER" id="PTHR15020:SF50">
    <property type="entry name" value="UPF0659 PROTEIN YMR090W"/>
    <property type="match status" value="1"/>
</dbReference>
<dbReference type="GeneID" id="115582435"/>
<dbReference type="Proteomes" id="UP000472265">
    <property type="component" value="Chromosome 5"/>
</dbReference>
<dbReference type="Gene3D" id="3.40.50.720">
    <property type="entry name" value="NAD(P)-binding Rossmann-like Domain"/>
    <property type="match status" value="1"/>
</dbReference>
<dbReference type="OMA" id="SSNAWVK"/>
<sequence>MSSVCRSLRMKIAVLGATGQTGQYLVNQALQQGHTVTAIVRNPGKLTVHHDNLKVVEADIFSVDALKTHFKGQDVVMSCLGFPASIFSAVTGYTMSMNAMISAMRQVRVNRIITMTSWYTDPNSGTKSSYLIRFLLLPMIRSVLTNMHEMERFLLNVEDINWTVVRPPGLKNLPASAQEFLTHDGYFVPDSSGNPVGSAVARGDVARFMLSLLNSNAWIKGGVAITTK</sequence>
<reference evidence="2" key="2">
    <citation type="submission" date="2025-08" db="UniProtKB">
        <authorList>
            <consortium name="Ensembl"/>
        </authorList>
    </citation>
    <scope>IDENTIFICATION</scope>
</reference>
<protein>
    <submittedName>
        <fullName evidence="2">Flavin reductase (NADPH)-like</fullName>
    </submittedName>
</protein>
<evidence type="ECO:0000313" key="2">
    <source>
        <dbReference type="Ensembl" id="ENSSAUP00010009984.1"/>
    </source>
</evidence>
<dbReference type="OrthoDB" id="419598at2759"/>
<keyword evidence="3" id="KW-1185">Reference proteome</keyword>
<dbReference type="InterPro" id="IPR036291">
    <property type="entry name" value="NAD(P)-bd_dom_sf"/>
</dbReference>
<accession>A0A671UB46</accession>
<name>A0A671UB46_SPAAU</name>
<evidence type="ECO:0000313" key="3">
    <source>
        <dbReference type="Proteomes" id="UP000472265"/>
    </source>
</evidence>
<dbReference type="InParanoid" id="A0A671UB46"/>
<reference evidence="2" key="3">
    <citation type="submission" date="2025-09" db="UniProtKB">
        <authorList>
            <consortium name="Ensembl"/>
        </authorList>
    </citation>
    <scope>IDENTIFICATION</scope>
</reference>
<dbReference type="AlphaFoldDB" id="A0A671UB46"/>
<reference evidence="2" key="1">
    <citation type="submission" date="2021-04" db="EMBL/GenBank/DDBJ databases">
        <authorList>
            <consortium name="Wellcome Sanger Institute Data Sharing"/>
        </authorList>
    </citation>
    <scope>NUCLEOTIDE SEQUENCE [LARGE SCALE GENOMIC DNA]</scope>
</reference>
<dbReference type="GO" id="GO:0003824">
    <property type="term" value="F:catalytic activity"/>
    <property type="evidence" value="ECO:0007669"/>
    <property type="project" value="UniProtKB-ARBA"/>
</dbReference>
<dbReference type="Ensembl" id="ENSSAUT00010010623.1">
    <property type="protein sequence ID" value="ENSSAUP00010009984.1"/>
    <property type="gene ID" value="ENSSAUG00010004897.1"/>
</dbReference>
<dbReference type="GeneTree" id="ENSGT00390000014810"/>
<dbReference type="PANTHER" id="PTHR15020">
    <property type="entry name" value="FLAVIN REDUCTASE-RELATED"/>
    <property type="match status" value="1"/>
</dbReference>
<gene>
    <name evidence="2" type="primary">LOC115582435</name>
</gene>
<dbReference type="CDD" id="cd05244">
    <property type="entry name" value="BVR-B_like_SDR_a"/>
    <property type="match status" value="1"/>
</dbReference>
<dbReference type="Pfam" id="PF13460">
    <property type="entry name" value="NAD_binding_10"/>
    <property type="match status" value="1"/>
</dbReference>
<organism evidence="2 3">
    <name type="scientific">Sparus aurata</name>
    <name type="common">Gilthead sea bream</name>
    <dbReference type="NCBI Taxonomy" id="8175"/>
    <lineage>
        <taxon>Eukaryota</taxon>
        <taxon>Metazoa</taxon>
        <taxon>Chordata</taxon>
        <taxon>Craniata</taxon>
        <taxon>Vertebrata</taxon>
        <taxon>Euteleostomi</taxon>
        <taxon>Actinopterygii</taxon>
        <taxon>Neopterygii</taxon>
        <taxon>Teleostei</taxon>
        <taxon>Neoteleostei</taxon>
        <taxon>Acanthomorphata</taxon>
        <taxon>Eupercaria</taxon>
        <taxon>Spariformes</taxon>
        <taxon>Sparidae</taxon>
        <taxon>Sparus</taxon>
    </lineage>
</organism>
<evidence type="ECO:0000259" key="1">
    <source>
        <dbReference type="Pfam" id="PF13460"/>
    </source>
</evidence>
<proteinExistence type="predicted"/>
<dbReference type="InterPro" id="IPR016040">
    <property type="entry name" value="NAD(P)-bd_dom"/>
</dbReference>
<dbReference type="SUPFAM" id="SSF51735">
    <property type="entry name" value="NAD(P)-binding Rossmann-fold domains"/>
    <property type="match status" value="1"/>
</dbReference>
<feature type="domain" description="NAD(P)-binding" evidence="1">
    <location>
        <begin position="16"/>
        <end position="215"/>
    </location>
</feature>